<feature type="compositionally biased region" description="Low complexity" evidence="2">
    <location>
        <begin position="245"/>
        <end position="262"/>
    </location>
</feature>
<keyword evidence="5" id="KW-1185">Reference proteome</keyword>
<feature type="region of interest" description="Disordered" evidence="2">
    <location>
        <begin position="227"/>
        <end position="313"/>
    </location>
</feature>
<dbReference type="EMBL" id="JAUKUD010000007">
    <property type="protein sequence ID" value="KAK0738562.1"/>
    <property type="molecule type" value="Genomic_DNA"/>
</dbReference>
<dbReference type="GO" id="GO:0008270">
    <property type="term" value="F:zinc ion binding"/>
    <property type="evidence" value="ECO:0007669"/>
    <property type="project" value="InterPro"/>
</dbReference>
<evidence type="ECO:0000259" key="3">
    <source>
        <dbReference type="PROSITE" id="PS50048"/>
    </source>
</evidence>
<accession>A0AA40EH91</accession>
<evidence type="ECO:0000256" key="2">
    <source>
        <dbReference type="SAM" id="MobiDB-lite"/>
    </source>
</evidence>
<dbReference type="GO" id="GO:0000981">
    <property type="term" value="F:DNA-binding transcription factor activity, RNA polymerase II-specific"/>
    <property type="evidence" value="ECO:0007669"/>
    <property type="project" value="InterPro"/>
</dbReference>
<dbReference type="Gene3D" id="4.10.240.10">
    <property type="entry name" value="Zn(2)-C6 fungal-type DNA-binding domain"/>
    <property type="match status" value="1"/>
</dbReference>
<reference evidence="4" key="1">
    <citation type="submission" date="2023-06" db="EMBL/GenBank/DDBJ databases">
        <title>Genome-scale phylogeny and comparative genomics of the fungal order Sordariales.</title>
        <authorList>
            <consortium name="Lawrence Berkeley National Laboratory"/>
            <person name="Hensen N."/>
            <person name="Bonometti L."/>
            <person name="Westerberg I."/>
            <person name="Brannstrom I.O."/>
            <person name="Guillou S."/>
            <person name="Cros-Aarteil S."/>
            <person name="Calhoun S."/>
            <person name="Haridas S."/>
            <person name="Kuo A."/>
            <person name="Mondo S."/>
            <person name="Pangilinan J."/>
            <person name="Riley R."/>
            <person name="LaButti K."/>
            <person name="Andreopoulos B."/>
            <person name="Lipzen A."/>
            <person name="Chen C."/>
            <person name="Yanf M."/>
            <person name="Daum C."/>
            <person name="Ng V."/>
            <person name="Clum A."/>
            <person name="Steindorff A."/>
            <person name="Ohm R."/>
            <person name="Martin F."/>
            <person name="Silar P."/>
            <person name="Natvig D."/>
            <person name="Lalanne C."/>
            <person name="Gautier V."/>
            <person name="Ament-velasquez S.L."/>
            <person name="Kruys A."/>
            <person name="Hutchinson M.I."/>
            <person name="Powell A.J."/>
            <person name="Barry K."/>
            <person name="Miller A.N."/>
            <person name="Grigoriev I.V."/>
            <person name="Debuchy R."/>
            <person name="Gladieux P."/>
            <person name="Thoren M.H."/>
            <person name="Johannesson H."/>
        </authorList>
    </citation>
    <scope>NUCLEOTIDE SEQUENCE</scope>
    <source>
        <strain evidence="4">SMH3187-1</strain>
    </source>
</reference>
<dbReference type="SUPFAM" id="SSF57701">
    <property type="entry name" value="Zn2/Cys6 DNA-binding domain"/>
    <property type="match status" value="1"/>
</dbReference>
<dbReference type="PROSITE" id="PS50048">
    <property type="entry name" value="ZN2_CY6_FUNGAL_2"/>
    <property type="match status" value="1"/>
</dbReference>
<gene>
    <name evidence="4" type="ORF">B0T18DRAFT_249286</name>
</gene>
<evidence type="ECO:0000256" key="1">
    <source>
        <dbReference type="ARBA" id="ARBA00023242"/>
    </source>
</evidence>
<protein>
    <recommendedName>
        <fullName evidence="3">Zn(2)-C6 fungal-type domain-containing protein</fullName>
    </recommendedName>
</protein>
<dbReference type="PANTHER" id="PTHR35392:SF5">
    <property type="entry name" value="ZN(2)-C6 FUNGAL-TYPE DOMAIN-CONTAINING PROTEIN"/>
    <property type="match status" value="1"/>
</dbReference>
<feature type="compositionally biased region" description="Polar residues" evidence="2">
    <location>
        <begin position="270"/>
        <end position="279"/>
    </location>
</feature>
<comment type="caution">
    <text evidence="4">The sequence shown here is derived from an EMBL/GenBank/DDBJ whole genome shotgun (WGS) entry which is preliminary data.</text>
</comment>
<sequence>MASVASASPLSGSGYDYPGDSTGDPDENPWTFVSMPNSVGGPSPGGGGGFFPSPATSAALGSSWGFIGHQSSNSHSEPAASPLTLDTTTAELAASGVFDASSFDFSAASEQQQQQFFMDHLFPTSDNNTTDFFASPPGTTTSNPSLLSAQFADLGSLLTPLTSAEQQALSSAFDFGIPDGLLLPSADAPPWNSTDLREAVAAANASSNYTGSIAGSSPIFVLEDPSSYSAISPSPPPAQQQELFSLSSPSVSVSPRASPPLAHIKREDNSSTSRTTTAPITIRKVKDARVGKTSTTKKKTSPSSPLSASGGSSGGLSTFLIVTPDSVNAHADKSNPFDCHDALRSTQRGRKGPLASETKQSALRVRRLGACFHCHARKVKCEADRPCRNCQKLRLQVPAALCWQFDDFDGVLFPEFLRGHFARDEMARFVADNIAGFRGDGDGVCAVELSSAPRFAARLAVKARFFTAKTDEVLRHWHLQPGQGVEDVRARSAVPIGFDPEGPSQREELRKKTDRYVQAIVGETAFADVVADARYTRIPRTVVRIVQEYAQRTDNAMVKRALSIYAMHYVMTHHLTLTPQTVASLAPTGLVPQGVPHVTSRVLSRQIKAVMDDVMRQEMTRLFKSFGSTLKPKERKGWAPCLAAFLVLCLFMETVEAAADTFVVSENQICLQTREAPRWQRAFALEKNAEIENMPFKQVAFQFHQLYQTHSRDAGSRSFNPLLDDACLEPAELDRDAAAMVMQLRRLLEEPNWGELDFLTMDPVFPSQDKFPIRNMAVNYTGRLAAKFLLSFIDERYIIERNDC</sequence>
<keyword evidence="1" id="KW-0539">Nucleus</keyword>
<dbReference type="InterPro" id="IPR052973">
    <property type="entry name" value="Fungal_sec-metab_reg_TF"/>
</dbReference>
<proteinExistence type="predicted"/>
<feature type="region of interest" description="Disordered" evidence="2">
    <location>
        <begin position="1"/>
        <end position="54"/>
    </location>
</feature>
<name>A0AA40EH91_9PEZI</name>
<dbReference type="InterPro" id="IPR036864">
    <property type="entry name" value="Zn2-C6_fun-type_DNA-bd_sf"/>
</dbReference>
<feature type="region of interest" description="Disordered" evidence="2">
    <location>
        <begin position="333"/>
        <end position="359"/>
    </location>
</feature>
<dbReference type="CDD" id="cd00067">
    <property type="entry name" value="GAL4"/>
    <property type="match status" value="1"/>
</dbReference>
<feature type="compositionally biased region" description="Polar residues" evidence="2">
    <location>
        <begin position="1"/>
        <end position="11"/>
    </location>
</feature>
<dbReference type="PANTHER" id="PTHR35392">
    <property type="entry name" value="ZN(II)2CYS6 TRANSCRIPTION FACTOR (EUROFUNG)-RELATED-RELATED"/>
    <property type="match status" value="1"/>
</dbReference>
<feature type="compositionally biased region" description="Low complexity" evidence="2">
    <location>
        <begin position="301"/>
        <end position="313"/>
    </location>
</feature>
<dbReference type="AlphaFoldDB" id="A0AA40EH91"/>
<dbReference type="InterPro" id="IPR001138">
    <property type="entry name" value="Zn2Cys6_DnaBD"/>
</dbReference>
<evidence type="ECO:0000313" key="4">
    <source>
        <dbReference type="EMBL" id="KAK0738562.1"/>
    </source>
</evidence>
<feature type="compositionally biased region" description="Basic and acidic residues" evidence="2">
    <location>
        <begin position="333"/>
        <end position="343"/>
    </location>
</feature>
<feature type="domain" description="Zn(2)-C6 fungal-type" evidence="3">
    <location>
        <begin position="370"/>
        <end position="402"/>
    </location>
</feature>
<evidence type="ECO:0000313" key="5">
    <source>
        <dbReference type="Proteomes" id="UP001172155"/>
    </source>
</evidence>
<dbReference type="Pfam" id="PF00172">
    <property type="entry name" value="Zn_clus"/>
    <property type="match status" value="1"/>
</dbReference>
<dbReference type="Proteomes" id="UP001172155">
    <property type="component" value="Unassembled WGS sequence"/>
</dbReference>
<organism evidence="4 5">
    <name type="scientific">Schizothecium vesticola</name>
    <dbReference type="NCBI Taxonomy" id="314040"/>
    <lineage>
        <taxon>Eukaryota</taxon>
        <taxon>Fungi</taxon>
        <taxon>Dikarya</taxon>
        <taxon>Ascomycota</taxon>
        <taxon>Pezizomycotina</taxon>
        <taxon>Sordariomycetes</taxon>
        <taxon>Sordariomycetidae</taxon>
        <taxon>Sordariales</taxon>
        <taxon>Schizotheciaceae</taxon>
        <taxon>Schizothecium</taxon>
    </lineage>
</organism>